<dbReference type="EMBL" id="BKCJ010301440">
    <property type="protein sequence ID" value="GEZ61970.1"/>
    <property type="molecule type" value="Genomic_DNA"/>
</dbReference>
<proteinExistence type="predicted"/>
<comment type="caution">
    <text evidence="2">The sequence shown here is derived from an EMBL/GenBank/DDBJ whole genome shotgun (WGS) entry which is preliminary data.</text>
</comment>
<dbReference type="AlphaFoldDB" id="A0A699IJT1"/>
<feature type="compositionally biased region" description="Low complexity" evidence="1">
    <location>
        <begin position="160"/>
        <end position="176"/>
    </location>
</feature>
<accession>A0A699IJT1</accession>
<feature type="region of interest" description="Disordered" evidence="1">
    <location>
        <begin position="126"/>
        <end position="177"/>
    </location>
</feature>
<protein>
    <submittedName>
        <fullName evidence="2">Uncharacterized protein</fullName>
    </submittedName>
</protein>
<sequence>MIKSQIPEMVDAQLSTRLEDSIHKAFKPYTAEFEKKAKYKRKRYIDLVENSVKDIIKDEVKSQLPHILPKEVYEFATLVIQSTITESLENVVLAKSSSQPKSTYEVVALLIEFELKKILLDKIQDKDKDPPIGSDQDLNKRNMSKDVDPSKGSKSKESKSGSSKGTKSQSKSFGKSAQAKESVFEIADTEMPQNQEGDFGNTDDQPNTWISKIAKAEKPPLTFDELMSYPIDFSVYVINNLKIDNLTQDYLVGSTFNLIKRMCRSRVELEYHFEECYKAVTDRLDRNNPKGQEYPFDLSGSPSRKYTTSTTKTKANKYDDIQGIEDMVPSLWSLVKKLSNQERDVIFDLNVALRMFTRRVVILKQVKNLQLGVESYQKKLNITRLETFRTDISKRTPNTAYNNPQGIIYVDKFKRNTMDYLPKRRWSNLDKQVSRIMIKAIDKLQFERRLMRNLKKFVVGREYKEDFRLLERTI</sequence>
<gene>
    <name evidence="2" type="ORF">Tci_533943</name>
</gene>
<evidence type="ECO:0000313" key="2">
    <source>
        <dbReference type="EMBL" id="GEZ61970.1"/>
    </source>
</evidence>
<organism evidence="2">
    <name type="scientific">Tanacetum cinerariifolium</name>
    <name type="common">Dalmatian daisy</name>
    <name type="synonym">Chrysanthemum cinerariifolium</name>
    <dbReference type="NCBI Taxonomy" id="118510"/>
    <lineage>
        <taxon>Eukaryota</taxon>
        <taxon>Viridiplantae</taxon>
        <taxon>Streptophyta</taxon>
        <taxon>Embryophyta</taxon>
        <taxon>Tracheophyta</taxon>
        <taxon>Spermatophyta</taxon>
        <taxon>Magnoliopsida</taxon>
        <taxon>eudicotyledons</taxon>
        <taxon>Gunneridae</taxon>
        <taxon>Pentapetalae</taxon>
        <taxon>asterids</taxon>
        <taxon>campanulids</taxon>
        <taxon>Asterales</taxon>
        <taxon>Asteraceae</taxon>
        <taxon>Asteroideae</taxon>
        <taxon>Anthemideae</taxon>
        <taxon>Anthemidinae</taxon>
        <taxon>Tanacetum</taxon>
    </lineage>
</organism>
<reference evidence="2" key="1">
    <citation type="journal article" date="2019" name="Sci. Rep.">
        <title>Draft genome of Tanacetum cinerariifolium, the natural source of mosquito coil.</title>
        <authorList>
            <person name="Yamashiro T."/>
            <person name="Shiraishi A."/>
            <person name="Satake H."/>
            <person name="Nakayama K."/>
        </authorList>
    </citation>
    <scope>NUCLEOTIDE SEQUENCE</scope>
</reference>
<name>A0A699IJT1_TANCI</name>
<feature type="region of interest" description="Disordered" evidence="1">
    <location>
        <begin position="288"/>
        <end position="311"/>
    </location>
</feature>
<evidence type="ECO:0000256" key="1">
    <source>
        <dbReference type="SAM" id="MobiDB-lite"/>
    </source>
</evidence>
<feature type="compositionally biased region" description="Basic and acidic residues" evidence="1">
    <location>
        <begin position="137"/>
        <end position="159"/>
    </location>
</feature>